<evidence type="ECO:0000256" key="2">
    <source>
        <dbReference type="ARBA" id="ARBA00008682"/>
    </source>
</evidence>
<evidence type="ECO:0000256" key="8">
    <source>
        <dbReference type="ARBA" id="ARBA00023326"/>
    </source>
</evidence>
<comment type="similarity">
    <text evidence="2">Belongs to the glycosyl hydrolase 18 family. Chitinase class V subfamily.</text>
</comment>
<dbReference type="SUPFAM" id="SSF51445">
    <property type="entry name" value="(Trans)glycosidases"/>
    <property type="match status" value="1"/>
</dbReference>
<evidence type="ECO:0000256" key="9">
    <source>
        <dbReference type="RuleBase" id="RU000489"/>
    </source>
</evidence>
<evidence type="ECO:0000256" key="5">
    <source>
        <dbReference type="ARBA" id="ARBA00023024"/>
    </source>
</evidence>
<proteinExistence type="inferred from homology"/>
<feature type="region of interest" description="Disordered" evidence="10">
    <location>
        <begin position="778"/>
        <end position="800"/>
    </location>
</feature>
<evidence type="ECO:0000313" key="12">
    <source>
        <dbReference type="EMBL" id="KAK0662623.1"/>
    </source>
</evidence>
<keyword evidence="13" id="KW-1185">Reference proteome</keyword>
<dbReference type="Proteomes" id="UP001175001">
    <property type="component" value="Unassembled WGS sequence"/>
</dbReference>
<dbReference type="SMART" id="SM00636">
    <property type="entry name" value="Glyco_18"/>
    <property type="match status" value="1"/>
</dbReference>
<reference evidence="12" key="1">
    <citation type="submission" date="2023-06" db="EMBL/GenBank/DDBJ databases">
        <title>Multi-omics analyses reveal the molecular pathogenesis toolkit of Lasiodiplodia hormozganensis, a cross-kingdom pathogen.</title>
        <authorList>
            <person name="Felix C."/>
            <person name="Meneses R."/>
            <person name="Goncalves M.F.M."/>
            <person name="Tilleman L."/>
            <person name="Duarte A.S."/>
            <person name="Jorrin-Novo J.V."/>
            <person name="Van De Peer Y."/>
            <person name="Deforce D."/>
            <person name="Van Nieuwerburgh F."/>
            <person name="Esteves A.C."/>
            <person name="Alves A."/>
        </authorList>
    </citation>
    <scope>NUCLEOTIDE SEQUENCE</scope>
    <source>
        <strain evidence="12">CBS 339.90</strain>
    </source>
</reference>
<organism evidence="12 13">
    <name type="scientific">Lasiodiplodia hormozganensis</name>
    <dbReference type="NCBI Taxonomy" id="869390"/>
    <lineage>
        <taxon>Eukaryota</taxon>
        <taxon>Fungi</taxon>
        <taxon>Dikarya</taxon>
        <taxon>Ascomycota</taxon>
        <taxon>Pezizomycotina</taxon>
        <taxon>Dothideomycetes</taxon>
        <taxon>Dothideomycetes incertae sedis</taxon>
        <taxon>Botryosphaeriales</taxon>
        <taxon>Botryosphaeriaceae</taxon>
        <taxon>Lasiodiplodia</taxon>
    </lineage>
</organism>
<dbReference type="InterPro" id="IPR050314">
    <property type="entry name" value="Glycosyl_Hydrlase_18"/>
</dbReference>
<evidence type="ECO:0000256" key="1">
    <source>
        <dbReference type="ARBA" id="ARBA00000822"/>
    </source>
</evidence>
<keyword evidence="7 9" id="KW-0326">Glycosidase</keyword>
<dbReference type="InterPro" id="IPR001223">
    <property type="entry name" value="Glyco_hydro18_cat"/>
</dbReference>
<comment type="caution">
    <text evidence="12">The sequence shown here is derived from an EMBL/GenBank/DDBJ whole genome shotgun (WGS) entry which is preliminary data.</text>
</comment>
<dbReference type="GO" id="GO:0006032">
    <property type="term" value="P:chitin catabolic process"/>
    <property type="evidence" value="ECO:0007669"/>
    <property type="project" value="UniProtKB-KW"/>
</dbReference>
<comment type="catalytic activity">
    <reaction evidence="1">
        <text>Random endo-hydrolysis of N-acetyl-beta-D-glucosaminide (1-&gt;4)-beta-linkages in chitin and chitodextrins.</text>
        <dbReference type="EC" id="3.2.1.14"/>
    </reaction>
</comment>
<dbReference type="GO" id="GO:0008843">
    <property type="term" value="F:endochitinase activity"/>
    <property type="evidence" value="ECO:0007669"/>
    <property type="project" value="UniProtKB-EC"/>
</dbReference>
<keyword evidence="5" id="KW-0146">Chitin degradation</keyword>
<dbReference type="PANTHER" id="PTHR11177">
    <property type="entry name" value="CHITINASE"/>
    <property type="match status" value="1"/>
</dbReference>
<evidence type="ECO:0000313" key="13">
    <source>
        <dbReference type="Proteomes" id="UP001175001"/>
    </source>
</evidence>
<dbReference type="Gene3D" id="3.10.50.10">
    <property type="match status" value="1"/>
</dbReference>
<dbReference type="InterPro" id="IPR029070">
    <property type="entry name" value="Chitinase_insertion_sf"/>
</dbReference>
<dbReference type="Pfam" id="PF00704">
    <property type="entry name" value="Glyco_hydro_18"/>
    <property type="match status" value="1"/>
</dbReference>
<evidence type="ECO:0000259" key="11">
    <source>
        <dbReference type="PROSITE" id="PS51910"/>
    </source>
</evidence>
<dbReference type="AlphaFoldDB" id="A0AA39Z1T6"/>
<evidence type="ECO:0000256" key="3">
    <source>
        <dbReference type="ARBA" id="ARBA00012729"/>
    </source>
</evidence>
<dbReference type="PROSITE" id="PS01095">
    <property type="entry name" value="GH18_1"/>
    <property type="match status" value="1"/>
</dbReference>
<dbReference type="EMBL" id="JAUJDW010000005">
    <property type="protein sequence ID" value="KAK0662623.1"/>
    <property type="molecule type" value="Genomic_DNA"/>
</dbReference>
<dbReference type="InterPro" id="IPR001579">
    <property type="entry name" value="Glyco_hydro_18_chit_AS"/>
</dbReference>
<evidence type="ECO:0000256" key="4">
    <source>
        <dbReference type="ARBA" id="ARBA00022801"/>
    </source>
</evidence>
<protein>
    <recommendedName>
        <fullName evidence="3">chitinase</fullName>
        <ecNumber evidence="3">3.2.1.14</ecNumber>
    </recommendedName>
</protein>
<name>A0AA39Z1T6_9PEZI</name>
<dbReference type="PANTHER" id="PTHR11177:SF397">
    <property type="entry name" value="CHITINASE"/>
    <property type="match status" value="1"/>
</dbReference>
<sequence>MPNTSHDLFRDVAAIKKDNPDLKVLIALGGWGFNDNNTVTQPVFHNLVSKSSARKNFIANLLIFLRGYGFDGVDFDWEYPGASDRGGGEYDGENLALLLKELKQAIAKDPADYLVSFTAPTSYWYLQHFTHLAEYMDHVDWVNVMTYDLHGVWDSDSSIGSHVLAHTNLTGIKEALNLFWRNDIDPAKVNLGLGFYGRSFQLADPSCNTPGCLFKGGGAPGECTGSSGTLSYREIMAIMDKEHVEPYHDTENAVKYLTWKDQWVSFDDIDTFQEKISYANSIGLGGLFIWALKHDAPDFDALQGVIHPKTLGSYGAEAEAADHWRNAPDGDCRVTDCGIEWCKPGEIIISTDMNLCFLSRKLTYCCDPPEDEEVFLPVPLDYLFPDPPPADEADSDFTLKLDSANNKDKSAAYNDDPDNGAFGFVVLTSPEEVQITLDKRDGSHWEFLDCFDGGEAEHTVRMTCTNDASDSNCHKIHLGRGVPGKILEMPGGCGPGRYAVAKSLEVSANQSLPQHLRKRGVESVVYDLTFDYNFHRVPRDLGKTQVRIDYSNQPGYWDGVVDKAATHQRKRDLSEHRNNHKRWLEEAWREDMHGGRLDHDELHKRWFGSDVLDWLKGILGGGFSGEVEFKYSYRDDFIVKLMEERYGPCNINGVEVSASLDVKAEAHVEVDTTYGFTLITTLDFPPDLSNSYLFFRNRGEATAKFTVDALATATFRSGDFEFLSADKFGATFTVPGILTIGPNFKLLGYVDGEVSVSGNLQAQVKLADWDVRQTYPVASDEWSPEAEKEPSRSGTQPIGEPEITYEVSAHGFVTGHIKPVISFGIDFEKTFIDIPSCKVDLVGDGHLTFHAWASTGTEGSEFCYEAIADMPCQDWLNFINGKDPKIPSTDFFS</sequence>
<keyword evidence="6" id="KW-0119">Carbohydrate metabolism</keyword>
<evidence type="ECO:0000256" key="7">
    <source>
        <dbReference type="ARBA" id="ARBA00023295"/>
    </source>
</evidence>
<keyword evidence="4 9" id="KW-0378">Hydrolase</keyword>
<keyword evidence="8" id="KW-0624">Polysaccharide degradation</keyword>
<evidence type="ECO:0000256" key="6">
    <source>
        <dbReference type="ARBA" id="ARBA00023277"/>
    </source>
</evidence>
<dbReference type="SUPFAM" id="SSF54556">
    <property type="entry name" value="Chitinase insertion domain"/>
    <property type="match status" value="1"/>
</dbReference>
<dbReference type="EC" id="3.2.1.14" evidence="3"/>
<feature type="domain" description="GH18" evidence="11">
    <location>
        <begin position="1"/>
        <end position="313"/>
    </location>
</feature>
<dbReference type="GO" id="GO:0000272">
    <property type="term" value="P:polysaccharide catabolic process"/>
    <property type="evidence" value="ECO:0007669"/>
    <property type="project" value="UniProtKB-KW"/>
</dbReference>
<dbReference type="GO" id="GO:0008061">
    <property type="term" value="F:chitin binding"/>
    <property type="evidence" value="ECO:0007669"/>
    <property type="project" value="InterPro"/>
</dbReference>
<dbReference type="Gene3D" id="3.20.20.80">
    <property type="entry name" value="Glycosidases"/>
    <property type="match status" value="1"/>
</dbReference>
<dbReference type="InterPro" id="IPR017853">
    <property type="entry name" value="GH"/>
</dbReference>
<dbReference type="PROSITE" id="PS51910">
    <property type="entry name" value="GH18_2"/>
    <property type="match status" value="1"/>
</dbReference>
<dbReference type="InterPro" id="IPR011583">
    <property type="entry name" value="Chitinase_II/V-like_cat"/>
</dbReference>
<evidence type="ECO:0000256" key="10">
    <source>
        <dbReference type="SAM" id="MobiDB-lite"/>
    </source>
</evidence>
<accession>A0AA39Z1T6</accession>
<gene>
    <name evidence="12" type="primary">CHIT1_1</name>
    <name evidence="12" type="ORF">DIS24_g1867</name>
</gene>